<gene>
    <name evidence="6" type="ORF">DSM104443_03470</name>
</gene>
<dbReference type="KEGG" id="uru:DSM104443_03470"/>
<comment type="similarity">
    <text evidence="1">Belongs to the Gfa family.</text>
</comment>
<sequence>MDTVEKLAPKSAAPAKTYEGRCFCGAVELRVRGEPAGMGYCHCESCRSWSAGPVNAFTLWKPEAVEVTKGASNIGTFNKTPHSYRKWCKSCGGHLFTDHPGMGLIDVYAATIPDFPYEAGIHVHYQETRLPMKDGLVKMKDLPKEMGGSGVALAE</sequence>
<dbReference type="PANTHER" id="PTHR33337:SF40">
    <property type="entry name" value="CENP-V_GFA DOMAIN-CONTAINING PROTEIN-RELATED"/>
    <property type="match status" value="1"/>
</dbReference>
<dbReference type="Pfam" id="PF04828">
    <property type="entry name" value="GFA"/>
    <property type="match status" value="1"/>
</dbReference>
<dbReference type="EMBL" id="CP053069">
    <property type="protein sequence ID" value="QJR12384.1"/>
    <property type="molecule type" value="Genomic_DNA"/>
</dbReference>
<evidence type="ECO:0000256" key="1">
    <source>
        <dbReference type="ARBA" id="ARBA00005495"/>
    </source>
</evidence>
<dbReference type="AlphaFoldDB" id="A0A6M4H184"/>
<dbReference type="InterPro" id="IPR006913">
    <property type="entry name" value="CENP-V/GFA"/>
</dbReference>
<dbReference type="InterPro" id="IPR011057">
    <property type="entry name" value="Mss4-like_sf"/>
</dbReference>
<dbReference type="PROSITE" id="PS51891">
    <property type="entry name" value="CENP_V_GFA"/>
    <property type="match status" value="1"/>
</dbReference>
<organism evidence="6 7">
    <name type="scientific">Usitatibacter rugosus</name>
    <dbReference type="NCBI Taxonomy" id="2732067"/>
    <lineage>
        <taxon>Bacteria</taxon>
        <taxon>Pseudomonadati</taxon>
        <taxon>Pseudomonadota</taxon>
        <taxon>Betaproteobacteria</taxon>
        <taxon>Nitrosomonadales</taxon>
        <taxon>Usitatibacteraceae</taxon>
        <taxon>Usitatibacter</taxon>
    </lineage>
</organism>
<dbReference type="Proteomes" id="UP000501534">
    <property type="component" value="Chromosome"/>
</dbReference>
<dbReference type="PANTHER" id="PTHR33337">
    <property type="entry name" value="GFA DOMAIN-CONTAINING PROTEIN"/>
    <property type="match status" value="1"/>
</dbReference>
<evidence type="ECO:0000259" key="5">
    <source>
        <dbReference type="PROSITE" id="PS51891"/>
    </source>
</evidence>
<keyword evidence="3" id="KW-0862">Zinc</keyword>
<dbReference type="SUPFAM" id="SSF51316">
    <property type="entry name" value="Mss4-like"/>
    <property type="match status" value="1"/>
</dbReference>
<evidence type="ECO:0000313" key="6">
    <source>
        <dbReference type="EMBL" id="QJR12384.1"/>
    </source>
</evidence>
<keyword evidence="4" id="KW-0456">Lyase</keyword>
<accession>A0A6M4H184</accession>
<feature type="domain" description="CENP-V/GFA" evidence="5">
    <location>
        <begin position="18"/>
        <end position="118"/>
    </location>
</feature>
<proteinExistence type="inferred from homology"/>
<evidence type="ECO:0000256" key="4">
    <source>
        <dbReference type="ARBA" id="ARBA00023239"/>
    </source>
</evidence>
<protein>
    <recommendedName>
        <fullName evidence="5">CENP-V/GFA domain-containing protein</fullName>
    </recommendedName>
</protein>
<keyword evidence="2" id="KW-0479">Metal-binding</keyword>
<dbReference type="RefSeq" id="WP_171094541.1">
    <property type="nucleotide sequence ID" value="NZ_CP053069.1"/>
</dbReference>
<reference evidence="6 7" key="1">
    <citation type="submission" date="2020-04" db="EMBL/GenBank/DDBJ databases">
        <title>Usitatibacter rugosus gen. nov., sp. nov. and Usitatibacter palustris sp. nov., novel members of Usitatibacteraceae fam. nov. within the order Nitrosomonadales isolated from soil.</title>
        <authorList>
            <person name="Huber K.J."/>
            <person name="Neumann-Schaal M."/>
            <person name="Geppert A."/>
            <person name="Luckner M."/>
            <person name="Wanner G."/>
            <person name="Overmann J."/>
        </authorList>
    </citation>
    <scope>NUCLEOTIDE SEQUENCE [LARGE SCALE GENOMIC DNA]</scope>
    <source>
        <strain evidence="6 7">0125_3</strain>
    </source>
</reference>
<dbReference type="Gene3D" id="3.90.1590.10">
    <property type="entry name" value="glutathione-dependent formaldehyde- activating enzyme (gfa)"/>
    <property type="match status" value="1"/>
</dbReference>
<keyword evidence="7" id="KW-1185">Reference proteome</keyword>
<evidence type="ECO:0000256" key="3">
    <source>
        <dbReference type="ARBA" id="ARBA00022833"/>
    </source>
</evidence>
<dbReference type="GO" id="GO:0046872">
    <property type="term" value="F:metal ion binding"/>
    <property type="evidence" value="ECO:0007669"/>
    <property type="project" value="UniProtKB-KW"/>
</dbReference>
<name>A0A6M4H184_9PROT</name>
<evidence type="ECO:0000313" key="7">
    <source>
        <dbReference type="Proteomes" id="UP000501534"/>
    </source>
</evidence>
<evidence type="ECO:0000256" key="2">
    <source>
        <dbReference type="ARBA" id="ARBA00022723"/>
    </source>
</evidence>
<dbReference type="GO" id="GO:0016846">
    <property type="term" value="F:carbon-sulfur lyase activity"/>
    <property type="evidence" value="ECO:0007669"/>
    <property type="project" value="InterPro"/>
</dbReference>